<dbReference type="Proteomes" id="UP000622797">
    <property type="component" value="Unassembled WGS sequence"/>
</dbReference>
<comment type="caution">
    <text evidence="2">The sequence shown here is derived from an EMBL/GenBank/DDBJ whole genome shotgun (WGS) entry which is preliminary data.</text>
</comment>
<evidence type="ECO:0000313" key="2">
    <source>
        <dbReference type="EMBL" id="KAF4969060.1"/>
    </source>
</evidence>
<name>A0A8H4U394_9HYPO</name>
<dbReference type="EMBL" id="JABEXW010000176">
    <property type="protein sequence ID" value="KAF4969060.1"/>
    <property type="molecule type" value="Genomic_DNA"/>
</dbReference>
<dbReference type="AlphaFoldDB" id="A0A8H4U394"/>
<feature type="region of interest" description="Disordered" evidence="1">
    <location>
        <begin position="1"/>
        <end position="45"/>
    </location>
</feature>
<evidence type="ECO:0000313" key="3">
    <source>
        <dbReference type="Proteomes" id="UP000622797"/>
    </source>
</evidence>
<reference evidence="2" key="2">
    <citation type="submission" date="2020-05" db="EMBL/GenBank/DDBJ databases">
        <authorList>
            <person name="Kim H.-S."/>
            <person name="Proctor R.H."/>
            <person name="Brown D.W."/>
        </authorList>
    </citation>
    <scope>NUCLEOTIDE SEQUENCE</scope>
    <source>
        <strain evidence="2">NRRL 20472</strain>
    </source>
</reference>
<gene>
    <name evidence="2" type="ORF">FSARC_3622</name>
</gene>
<keyword evidence="3" id="KW-1185">Reference proteome</keyword>
<feature type="compositionally biased region" description="Low complexity" evidence="1">
    <location>
        <begin position="17"/>
        <end position="28"/>
    </location>
</feature>
<organism evidence="2 3">
    <name type="scientific">Fusarium sarcochroum</name>
    <dbReference type="NCBI Taxonomy" id="1208366"/>
    <lineage>
        <taxon>Eukaryota</taxon>
        <taxon>Fungi</taxon>
        <taxon>Dikarya</taxon>
        <taxon>Ascomycota</taxon>
        <taxon>Pezizomycotina</taxon>
        <taxon>Sordariomycetes</taxon>
        <taxon>Hypocreomycetidae</taxon>
        <taxon>Hypocreales</taxon>
        <taxon>Nectriaceae</taxon>
        <taxon>Fusarium</taxon>
        <taxon>Fusarium lateritium species complex</taxon>
    </lineage>
</organism>
<proteinExistence type="predicted"/>
<dbReference type="OrthoDB" id="5102890at2759"/>
<accession>A0A8H4U394</accession>
<reference evidence="2" key="1">
    <citation type="journal article" date="2020" name="BMC Genomics">
        <title>Correction to: Identification and distribution of gene clusters required for synthesis of sphingolipid metabolism inhibitors in diverse species of the filamentous fungus Fusarium.</title>
        <authorList>
            <person name="Kim H.S."/>
            <person name="Lohmar J.M."/>
            <person name="Busman M."/>
            <person name="Brown D.W."/>
            <person name="Naumann T.A."/>
            <person name="Divon H.H."/>
            <person name="Lysoe E."/>
            <person name="Uhlig S."/>
            <person name="Proctor R.H."/>
        </authorList>
    </citation>
    <scope>NUCLEOTIDE SEQUENCE</scope>
    <source>
        <strain evidence="2">NRRL 20472</strain>
    </source>
</reference>
<evidence type="ECO:0000256" key="1">
    <source>
        <dbReference type="SAM" id="MobiDB-lite"/>
    </source>
</evidence>
<sequence length="75" mass="8173">MAKPPAKSRLPQPDEAPAPAAAASAPSPTTVTEPDLTGWPNNCDVSNRQVRSVERIENTVGMKPWEWLAEFPPKH</sequence>
<protein>
    <submittedName>
        <fullName evidence="2">Uncharacterized protein</fullName>
    </submittedName>
</protein>